<dbReference type="SMART" id="SM00343">
    <property type="entry name" value="ZnF_C2HC"/>
    <property type="match status" value="2"/>
</dbReference>
<keyword evidence="5" id="KW-1185">Reference proteome</keyword>
<dbReference type="SUPFAM" id="SSF57756">
    <property type="entry name" value="Retrovirus zinc finger-like domains"/>
    <property type="match status" value="1"/>
</dbReference>
<dbReference type="InterPro" id="IPR036875">
    <property type="entry name" value="Znf_CCHC_sf"/>
</dbReference>
<dbReference type="GO" id="GO:0019899">
    <property type="term" value="F:enzyme binding"/>
    <property type="evidence" value="ECO:0007669"/>
    <property type="project" value="UniProtKB-ARBA"/>
</dbReference>
<name>A0AAN8FBF7_TRICO</name>
<feature type="compositionally biased region" description="Polar residues" evidence="2">
    <location>
        <begin position="252"/>
        <end position="261"/>
    </location>
</feature>
<feature type="compositionally biased region" description="Basic and acidic residues" evidence="2">
    <location>
        <begin position="223"/>
        <end position="234"/>
    </location>
</feature>
<dbReference type="GO" id="GO:0005737">
    <property type="term" value="C:cytoplasm"/>
    <property type="evidence" value="ECO:0007669"/>
    <property type="project" value="UniProtKB-ARBA"/>
</dbReference>
<dbReference type="AlphaFoldDB" id="A0AAN8FBF7"/>
<keyword evidence="1" id="KW-0863">Zinc-finger</keyword>
<dbReference type="Gene3D" id="4.10.60.10">
    <property type="entry name" value="Zinc finger, CCHC-type"/>
    <property type="match status" value="1"/>
</dbReference>
<dbReference type="Pfam" id="PF05585">
    <property type="entry name" value="DUF1758"/>
    <property type="match status" value="1"/>
</dbReference>
<dbReference type="InterPro" id="IPR021109">
    <property type="entry name" value="Peptidase_aspartic_dom_sf"/>
</dbReference>
<gene>
    <name evidence="4" type="ORF">GCK32_017060</name>
</gene>
<feature type="region of interest" description="Disordered" evidence="2">
    <location>
        <begin position="220"/>
        <end position="261"/>
    </location>
</feature>
<feature type="domain" description="CCHC-type" evidence="3">
    <location>
        <begin position="183"/>
        <end position="198"/>
    </location>
</feature>
<dbReference type="Proteomes" id="UP001331761">
    <property type="component" value="Unassembled WGS sequence"/>
</dbReference>
<reference evidence="4 5" key="1">
    <citation type="submission" date="2019-10" db="EMBL/GenBank/DDBJ databases">
        <title>Assembly and Annotation for the nematode Trichostrongylus colubriformis.</title>
        <authorList>
            <person name="Martin J."/>
        </authorList>
    </citation>
    <scope>NUCLEOTIDE SEQUENCE [LARGE SCALE GENOMIC DNA]</scope>
    <source>
        <strain evidence="4">G859</strain>
        <tissue evidence="4">Whole worm</tissue>
    </source>
</reference>
<keyword evidence="1" id="KW-0479">Metal-binding</keyword>
<keyword evidence="1" id="KW-0862">Zinc</keyword>
<evidence type="ECO:0000256" key="2">
    <source>
        <dbReference type="SAM" id="MobiDB-lite"/>
    </source>
</evidence>
<dbReference type="GO" id="GO:0003676">
    <property type="term" value="F:nucleic acid binding"/>
    <property type="evidence" value="ECO:0007669"/>
    <property type="project" value="InterPro"/>
</dbReference>
<dbReference type="InterPro" id="IPR001878">
    <property type="entry name" value="Znf_CCHC"/>
</dbReference>
<protein>
    <submittedName>
        <fullName evidence="4">Zinc knuckle</fullName>
    </submittedName>
</protein>
<dbReference type="EMBL" id="WIXE01021391">
    <property type="protein sequence ID" value="KAK5968428.1"/>
    <property type="molecule type" value="Genomic_DNA"/>
</dbReference>
<dbReference type="PROSITE" id="PS50158">
    <property type="entry name" value="ZF_CCHC"/>
    <property type="match status" value="1"/>
</dbReference>
<feature type="non-terminal residue" evidence="4">
    <location>
        <position position="475"/>
    </location>
</feature>
<proteinExistence type="predicted"/>
<sequence length="475" mass="52611">MASTLATRQGILTRAGNRLSSILKEAEDLLALDRSTEQAVWKEQAKDMQKRIRKVKTAIETEADKVEDALAKYSSAVDSLDENMPKLTEVLQRTEEHSQAAQEVLDKAHAAITTLQNLQVETEEFSGNEASTLADITEMKLAPIPIPKFKGDIWEKLGHQARNCNEVQSLEQRIQVIRMQKLCQNCGEKDHMATKCPKGACRICGITGHHTSICKKLFSSQESPHEPHQRKTLESLHLPHQSKTSKKTSTKPSIQAKPTSATVNTITSYQKMNEDDKSNMVLHVSNIKDIFLLAGQAQVLNPFTQALEPVHVMLDKGADRSFISNELAQRLRLQDINTKRLTITTFGSQTPMVKTCGVTVLQLWDANGAPHSFTVTRIDTVTKSLQRKRLCIEDKLFICDNNLQLSISPGTTNIRPQILLGCADLFSLLNSGLTPQHVLPSGLQLIPSKLGYLVAGRNEYSSNGNGSDQTITVNT</sequence>
<evidence type="ECO:0000259" key="3">
    <source>
        <dbReference type="PROSITE" id="PS50158"/>
    </source>
</evidence>
<dbReference type="Pfam" id="PF00098">
    <property type="entry name" value="zf-CCHC"/>
    <property type="match status" value="1"/>
</dbReference>
<organism evidence="4 5">
    <name type="scientific">Trichostrongylus colubriformis</name>
    <name type="common">Black scour worm</name>
    <dbReference type="NCBI Taxonomy" id="6319"/>
    <lineage>
        <taxon>Eukaryota</taxon>
        <taxon>Metazoa</taxon>
        <taxon>Ecdysozoa</taxon>
        <taxon>Nematoda</taxon>
        <taxon>Chromadorea</taxon>
        <taxon>Rhabditida</taxon>
        <taxon>Rhabditina</taxon>
        <taxon>Rhabditomorpha</taxon>
        <taxon>Strongyloidea</taxon>
        <taxon>Trichostrongylidae</taxon>
        <taxon>Trichostrongylus</taxon>
    </lineage>
</organism>
<accession>A0AAN8FBF7</accession>
<evidence type="ECO:0000313" key="5">
    <source>
        <dbReference type="Proteomes" id="UP001331761"/>
    </source>
</evidence>
<dbReference type="GO" id="GO:0008270">
    <property type="term" value="F:zinc ion binding"/>
    <property type="evidence" value="ECO:0007669"/>
    <property type="project" value="UniProtKB-KW"/>
</dbReference>
<dbReference type="Gene3D" id="2.40.70.10">
    <property type="entry name" value="Acid Proteases"/>
    <property type="match status" value="1"/>
</dbReference>
<evidence type="ECO:0000313" key="4">
    <source>
        <dbReference type="EMBL" id="KAK5968428.1"/>
    </source>
</evidence>
<evidence type="ECO:0000256" key="1">
    <source>
        <dbReference type="PROSITE-ProRule" id="PRU00047"/>
    </source>
</evidence>
<comment type="caution">
    <text evidence="4">The sequence shown here is derived from an EMBL/GenBank/DDBJ whole genome shotgun (WGS) entry which is preliminary data.</text>
</comment>
<dbReference type="InterPro" id="IPR008737">
    <property type="entry name" value="DUF1758"/>
</dbReference>